<proteinExistence type="inferred from homology"/>
<keyword evidence="5" id="KW-1185">Reference proteome</keyword>
<accession>A0AAN9FJ65</accession>
<evidence type="ECO:0000313" key="4">
    <source>
        <dbReference type="EMBL" id="KAK7277364.1"/>
    </source>
</evidence>
<evidence type="ECO:0000313" key="5">
    <source>
        <dbReference type="Proteomes" id="UP001372338"/>
    </source>
</evidence>
<dbReference type="PANTHER" id="PTHR48047">
    <property type="entry name" value="GLYCOSYLTRANSFERASE"/>
    <property type="match status" value="1"/>
</dbReference>
<dbReference type="InterPro" id="IPR002213">
    <property type="entry name" value="UDP_glucos_trans"/>
</dbReference>
<gene>
    <name evidence="4" type="ORF">RIF29_18515</name>
</gene>
<dbReference type="EMBL" id="JAYWIO010000003">
    <property type="protein sequence ID" value="KAK7277364.1"/>
    <property type="molecule type" value="Genomic_DNA"/>
</dbReference>
<dbReference type="Gene3D" id="3.40.50.2000">
    <property type="entry name" value="Glycogen Phosphorylase B"/>
    <property type="match status" value="2"/>
</dbReference>
<reference evidence="4 5" key="1">
    <citation type="submission" date="2024-01" db="EMBL/GenBank/DDBJ databases">
        <title>The genomes of 5 underutilized Papilionoideae crops provide insights into root nodulation and disease resistanc.</title>
        <authorList>
            <person name="Yuan L."/>
        </authorList>
    </citation>
    <scope>NUCLEOTIDE SEQUENCE [LARGE SCALE GENOMIC DNA]</scope>
    <source>
        <strain evidence="4">ZHUSHIDOU_FW_LH</strain>
        <tissue evidence="4">Leaf</tissue>
    </source>
</reference>
<evidence type="ECO:0000256" key="1">
    <source>
        <dbReference type="ARBA" id="ARBA00009995"/>
    </source>
</evidence>
<dbReference type="CDD" id="cd03784">
    <property type="entry name" value="GT1_Gtf-like"/>
    <property type="match status" value="1"/>
</dbReference>
<sequence>MFNFARLMVSRGHHVTIITTPSNAQLFDKTTIEDDTCFHVHIIRFPSNQVDLPVGVENLLDSYDDQTVGKILMATNLIEPEIEALMKKRAPDIFIPDMIFTWSETLAKSLGIPTLIFNPISIFVFCMIETVKSSSLLPLPYNINPDPSFIKFSESMMENVKKSHGVIVNSFPELEVEYTQHYEKLINNGCKVWQIGPISLMIQKTITKVDEEKNDEYYLSWLNSKEQESVVYICFGSMCLISDEQFFEIARGIEASGHQFLWVVQNKLDKTPLPLPEEGGSSHNALTTLIDHLSTLLPNPIATATAS</sequence>
<comment type="caution">
    <text evidence="4">The sequence shown here is derived from an EMBL/GenBank/DDBJ whole genome shotgun (WGS) entry which is preliminary data.</text>
</comment>
<keyword evidence="2" id="KW-0328">Glycosyltransferase</keyword>
<organism evidence="4 5">
    <name type="scientific">Crotalaria pallida</name>
    <name type="common">Smooth rattlebox</name>
    <name type="synonym">Crotalaria striata</name>
    <dbReference type="NCBI Taxonomy" id="3830"/>
    <lineage>
        <taxon>Eukaryota</taxon>
        <taxon>Viridiplantae</taxon>
        <taxon>Streptophyta</taxon>
        <taxon>Embryophyta</taxon>
        <taxon>Tracheophyta</taxon>
        <taxon>Spermatophyta</taxon>
        <taxon>Magnoliopsida</taxon>
        <taxon>eudicotyledons</taxon>
        <taxon>Gunneridae</taxon>
        <taxon>Pentapetalae</taxon>
        <taxon>rosids</taxon>
        <taxon>fabids</taxon>
        <taxon>Fabales</taxon>
        <taxon>Fabaceae</taxon>
        <taxon>Papilionoideae</taxon>
        <taxon>50 kb inversion clade</taxon>
        <taxon>genistoids sensu lato</taxon>
        <taxon>core genistoids</taxon>
        <taxon>Crotalarieae</taxon>
        <taxon>Crotalaria</taxon>
    </lineage>
</organism>
<dbReference type="Proteomes" id="UP001372338">
    <property type="component" value="Unassembled WGS sequence"/>
</dbReference>
<dbReference type="PANTHER" id="PTHR48047:SF182">
    <property type="entry name" value="GLYCOSYLTRANSFERASE"/>
    <property type="match status" value="1"/>
</dbReference>
<dbReference type="SUPFAM" id="SSF53756">
    <property type="entry name" value="UDP-Glycosyltransferase/glycogen phosphorylase"/>
    <property type="match status" value="1"/>
</dbReference>
<comment type="similarity">
    <text evidence="1">Belongs to the UDP-glycosyltransferase family.</text>
</comment>
<name>A0AAN9FJ65_CROPI</name>
<dbReference type="GO" id="GO:0035251">
    <property type="term" value="F:UDP-glucosyltransferase activity"/>
    <property type="evidence" value="ECO:0007669"/>
    <property type="project" value="TreeGrafter"/>
</dbReference>
<protein>
    <submittedName>
        <fullName evidence="4">Uncharacterized protein</fullName>
    </submittedName>
</protein>
<evidence type="ECO:0000256" key="2">
    <source>
        <dbReference type="ARBA" id="ARBA00022676"/>
    </source>
</evidence>
<keyword evidence="3" id="KW-0808">Transferase</keyword>
<evidence type="ECO:0000256" key="3">
    <source>
        <dbReference type="ARBA" id="ARBA00022679"/>
    </source>
</evidence>
<dbReference type="AlphaFoldDB" id="A0AAN9FJ65"/>